<accession>A0A936ZCJ3</accession>
<dbReference type="GO" id="GO:0006596">
    <property type="term" value="P:polyamine biosynthetic process"/>
    <property type="evidence" value="ECO:0007669"/>
    <property type="project" value="UniProtKB-KW"/>
</dbReference>
<keyword evidence="3" id="KW-1185">Reference proteome</keyword>
<dbReference type="EMBL" id="JAEQMY010000074">
    <property type="protein sequence ID" value="MBL0407321.1"/>
    <property type="molecule type" value="Genomic_DNA"/>
</dbReference>
<evidence type="ECO:0000256" key="1">
    <source>
        <dbReference type="ARBA" id="ARBA00023115"/>
    </source>
</evidence>
<name>A0A936ZCJ3_9HYPH</name>
<organism evidence="2 3">
    <name type="scientific">Microvirga aerilata</name>
    <dbReference type="NCBI Taxonomy" id="670292"/>
    <lineage>
        <taxon>Bacteria</taxon>
        <taxon>Pseudomonadati</taxon>
        <taxon>Pseudomonadota</taxon>
        <taxon>Alphaproteobacteria</taxon>
        <taxon>Hyphomicrobiales</taxon>
        <taxon>Methylobacteriaceae</taxon>
        <taxon>Microvirga</taxon>
    </lineage>
</organism>
<dbReference type="PANTHER" id="PTHR43317:SF3">
    <property type="entry name" value="BLR2883 PROTEIN"/>
    <property type="match status" value="1"/>
</dbReference>
<comment type="caution">
    <text evidence="2">The sequence shown here is derived from an EMBL/GenBank/DDBJ whole genome shotgun (WGS) entry which is preliminary data.</text>
</comment>
<evidence type="ECO:0000313" key="2">
    <source>
        <dbReference type="EMBL" id="MBL0407321.1"/>
    </source>
</evidence>
<evidence type="ECO:0000313" key="3">
    <source>
        <dbReference type="Proteomes" id="UP000605848"/>
    </source>
</evidence>
<dbReference type="Gene3D" id="3.40.50.150">
    <property type="entry name" value="Vaccinia Virus protein VP39"/>
    <property type="match status" value="1"/>
</dbReference>
<reference evidence="2" key="1">
    <citation type="submission" date="2021-01" db="EMBL/GenBank/DDBJ databases">
        <title>Microvirga sp.</title>
        <authorList>
            <person name="Kim M.K."/>
        </authorList>
    </citation>
    <scope>NUCLEOTIDE SEQUENCE</scope>
    <source>
        <strain evidence="2">5420S-16</strain>
    </source>
</reference>
<keyword evidence="1" id="KW-0620">Polyamine biosynthesis</keyword>
<proteinExistence type="predicted"/>
<sequence>MGTHFEELDYRPTPMGVLSLRRRRDLLSGGDIYEIKLDDEFLMSSLFTASEIALARLGLAALPGLSLDVIVGGLGLGYTARAVLEHAQVGSLLVVDALAEVIEWHHRGLLPLGAELTSDPRCRLVLGDFFAGAASEAGFDAEHPGRRYHAILVDIDHSPKNVLHPSHSALYTIDGLTRLAAHLHPSGVFGLWSNDPPDDELQQSLREVFATSEAHTVAFDNMRKDGEVTNTVYVATSGH</sequence>
<dbReference type="AlphaFoldDB" id="A0A936ZCJ3"/>
<dbReference type="InterPro" id="IPR029063">
    <property type="entry name" value="SAM-dependent_MTases_sf"/>
</dbReference>
<dbReference type="RefSeq" id="WP_202064436.1">
    <property type="nucleotide sequence ID" value="NZ_JAEQMY010000074.1"/>
</dbReference>
<dbReference type="PANTHER" id="PTHR43317">
    <property type="entry name" value="THERMOSPERMINE SYNTHASE ACAULIS5"/>
    <property type="match status" value="1"/>
</dbReference>
<dbReference type="SUPFAM" id="SSF53335">
    <property type="entry name" value="S-adenosyl-L-methionine-dependent methyltransferases"/>
    <property type="match status" value="1"/>
</dbReference>
<gene>
    <name evidence="2" type="ORF">JKG68_25690</name>
</gene>
<dbReference type="Proteomes" id="UP000605848">
    <property type="component" value="Unassembled WGS sequence"/>
</dbReference>
<protein>
    <submittedName>
        <fullName evidence="2">Spermidine synthase</fullName>
    </submittedName>
</protein>